<sequence length="2198" mass="248679">MLLNNFRQQVILDDAIEERVEVNQRHLIDKILARYSAEYTVYRELIQNANDAGAKEVKIRFLTGKNDNISKVTETTEEILTDQTDSPEALEKEKLSGTEKTVAENSINLEEKYQNIVVSNDGKQFSTNDWARLKKIAEGNPDEQKIGFFGVGFYSLFSICEEPFVVSGEECMAFYWKGDQLFTKKTKKGEINLGMESDEDKWTWFLLQVRDEPLVVPEPKKFGRFLATSMAFTKHLHTIRVYIDENEVFLVKKTDFEAKHLNLSKESSFLGMKKDKYKLESPQRLFEIKKINNKTFQMNCEYIDIQKEKSLISDIGRVVGGIIRGSKDNTAALNSGTEFMDKKIGGFFSGWLNPFRKKAEERTIKDSTNQEEHSSPIQPEPIKHKVKLVRKLESLILKTAEADILVSIPGQLADQVERSTKKKPPKTTNMQILWRGNSNKQIEDMNITSLENNKDTKLEVLGQLAAYPQQGSVFIGFPTHQTSGCSAHMAAQFIPTVERESIDFVDPALAKWNGELLSIFGIMCRVLYDVEMESISSQYEVLKLKNFGVEGKVSIQKILYSTDFSQLSLYSSQILDFFTPRSTTPSTLPGDLYAHVFFACARDPLPILSTAGVYPVTNTKLFDQIEKKSYFTADAAREEWCMKTSGAPSLLDMLYNLPLVPPYVFINSGLILRTLQQLRQLSVMGINDVILDLRKNGSLESEEVVGILQWWSSLSSFKYKHQVAFMEAVTFYTSYLDYSGSNSKNSKNNSDINSQYPRFKISLSQTGYIINPKSFPISAPPNLATIDPEIVALINEYPLRELPFPPNTVPLSISLKFSMSTLSSLFLNPRDGSSLWTELDLKPWIDHLFQSSIFNNLLSTPILSDKLENNDLGNMGNYDEKNIYPLAHQILGTLSRHWVRLDPVQRALIASTISQKKIIPTIHGLKNPLDSYFPSANLFPDLSIILRSLNHVAKEQFLLDLGVKKHVDLQLIFDRIDTELKWDHIQLIKYLTSVRDMLTETELSRLQSAKIFPAAEKPLLTNNLSKNNEKKTENGTKYRADQLNFPSDKLAELGIPTLKWPTHSHLKFATSKEGEFMAILGLQAYPTCINLLGICSKQSVPKPSEEGYQPIQSIDTSIDTSDCLRTKSLEYLLQNFSLVYMDEYKKTIDSYNIVFLPAIVKKSKPIRAKLEQSPDSWEAVLEHPYRCFANPDCSVLNFPTLDKRWRRDHDRLGVRLNPPVNMLMEAVHKYSYSSINDATNVFEYLSTRQSEFTLSNWNQWKKLAFIPIFSKDGSVLIKKIVPTKCYFTSSTNSTAASTETNQEYDYKTMFFETINFGQRASLFLRACGVRDEPLPVDLANQVITDPNAFLAACGGVHEIYLDLIRQLASSSNELQKDKKLWASMKQSSWLVASQRKSTNSLEKSSNNFENTNTSKERENVETTYFLSKPSEIVVVDDLFLAQQLLPKCAPSDPLLEQFYLQLGSVWLRQSVIVSNHPIGNPEITKASLYLERLIKERASLLLHEFAESSGESGATTGVNNGGIFNKLKGTRLLRNVDWMQTRLVVRQVRKIEVQHHFPLGNSVYKTLTTACGVDWDEKRDTIISDKPKENDWGQGISRFVNSMTAGNSANITSGITGIGSSNKNTWCCILIADSLPSGQGHSDSLGKQEHFWDAFDVGMSLGILSLKQCRLNDALLISTLLSSSLDSLRRKGFPVDRILLPKKEVSTSRAKKPLPIDQDRNLYRTTDSIKTAQNEITNKQISHSNTELNTPSKNILQTPPIENQSDTEIIKNLVGRLAVLYPNLPRTQLSSAAFRAMNAYKTNKNPGEKMDLGELIRISAEKLNNETIDDLTESKSGKLGQKNFNEPSKVATNKGGGSNAGFNHTAQDNHQSVEEPKNIEQTFSNALALKKTLDFALKSTPNVSGSADLSRTVSKQNENMNISSPAQNTSRLSRLFSGFTKPKNPQGSNFGGNSQQSIPSEFDTNPHQEQRGNAMSKYTDEETKDTKRTLIPTDKFSSFENITFCKPISSQRLKYFDLVDGIDLYIDGEFGQFDSYEDLRSHYNNIRYGNIRGGDFIIRNNVDNPRLFAKILTNLAENVFDLPKQSMHMFIGGEHSNTIAFNRAKVLFFNLDYFVFLKHNLILLSHHLQSTNTSQKLDTGGLFDDLNNMGTNEIYAYWFMTTCHELAHHFVPDHDAKHGFYTSSFAETYIPRLVKYLM</sequence>
<feature type="compositionally biased region" description="Polar residues" evidence="1">
    <location>
        <begin position="1900"/>
        <end position="1932"/>
    </location>
</feature>
<protein>
    <submittedName>
        <fullName evidence="2">Uncharacterized protein</fullName>
    </submittedName>
</protein>
<dbReference type="Proteomes" id="UP000245591">
    <property type="component" value="Unassembled WGS sequence"/>
</dbReference>
<feature type="region of interest" description="Disordered" evidence="1">
    <location>
        <begin position="1740"/>
        <end position="1759"/>
    </location>
</feature>
<comment type="caution">
    <text evidence="2">The sequence shown here is derived from an EMBL/GenBank/DDBJ whole genome shotgun (WGS) entry which is preliminary data.</text>
</comment>
<dbReference type="NCBIfam" id="NF047352">
    <property type="entry name" value="P_loop_sacsin"/>
    <property type="match status" value="1"/>
</dbReference>
<name>A0A2U1JB98_SMIAN</name>
<reference evidence="2 3" key="1">
    <citation type="journal article" date="2018" name="MBio">
        <title>Comparative Genomics Reveals the Core Gene Toolbox for the Fungus-Insect Symbiosis.</title>
        <authorList>
            <person name="Wang Y."/>
            <person name="Stata M."/>
            <person name="Wang W."/>
            <person name="Stajich J.E."/>
            <person name="White M.M."/>
            <person name="Moncalvo J.M."/>
        </authorList>
    </citation>
    <scope>NUCLEOTIDE SEQUENCE [LARGE SCALE GENOMIC DNA]</scope>
    <source>
        <strain evidence="2 3">AUS-126-30</strain>
    </source>
</reference>
<keyword evidence="3" id="KW-1185">Reference proteome</keyword>
<evidence type="ECO:0000313" key="2">
    <source>
        <dbReference type="EMBL" id="PWA02381.1"/>
    </source>
</evidence>
<accession>A0A2U1JB98</accession>
<evidence type="ECO:0000256" key="1">
    <source>
        <dbReference type="SAM" id="MobiDB-lite"/>
    </source>
</evidence>
<dbReference type="Gene3D" id="3.30.565.10">
    <property type="entry name" value="Histidine kinase-like ATPase, C-terminal domain"/>
    <property type="match status" value="1"/>
</dbReference>
<gene>
    <name evidence="2" type="ORF">BB558_001470</name>
</gene>
<dbReference type="Pfam" id="PF12449">
    <property type="entry name" value="DUF3684"/>
    <property type="match status" value="2"/>
</dbReference>
<proteinExistence type="predicted"/>
<feature type="region of interest" description="Disordered" evidence="1">
    <location>
        <begin position="1900"/>
        <end position="1986"/>
    </location>
</feature>
<feature type="compositionally biased region" description="Polar residues" evidence="1">
    <location>
        <begin position="1943"/>
        <end position="1963"/>
    </location>
</feature>
<organism evidence="2 3">
    <name type="scientific">Smittium angustum</name>
    <dbReference type="NCBI Taxonomy" id="133377"/>
    <lineage>
        <taxon>Eukaryota</taxon>
        <taxon>Fungi</taxon>
        <taxon>Fungi incertae sedis</taxon>
        <taxon>Zoopagomycota</taxon>
        <taxon>Kickxellomycotina</taxon>
        <taxon>Harpellomycetes</taxon>
        <taxon>Harpellales</taxon>
        <taxon>Legeriomycetaceae</taxon>
        <taxon>Smittium</taxon>
    </lineage>
</organism>
<dbReference type="PANTHER" id="PTHR47839">
    <property type="entry name" value="DOMAIN PROTEIN, PUTATIVE (AFU_ORTHOLOGUE AFUA_6G04830)-RELATED"/>
    <property type="match status" value="1"/>
</dbReference>
<dbReference type="EMBL" id="MBFU01000080">
    <property type="protein sequence ID" value="PWA02381.1"/>
    <property type="molecule type" value="Genomic_DNA"/>
</dbReference>
<dbReference type="SUPFAM" id="SSF55874">
    <property type="entry name" value="ATPase domain of HSP90 chaperone/DNA topoisomerase II/histidine kinase"/>
    <property type="match status" value="1"/>
</dbReference>
<dbReference type="PANTHER" id="PTHR47839:SF1">
    <property type="entry name" value="DOMAIN PROTEIN, PUTATIVE (AFU_ORTHOLOGUE AFUA_6G04830)-RELATED"/>
    <property type="match status" value="1"/>
</dbReference>
<evidence type="ECO:0000313" key="3">
    <source>
        <dbReference type="Proteomes" id="UP000245591"/>
    </source>
</evidence>
<dbReference type="InterPro" id="IPR022155">
    <property type="entry name" value="DUF3684"/>
</dbReference>
<dbReference type="InterPro" id="IPR036890">
    <property type="entry name" value="HATPase_C_sf"/>
</dbReference>